<gene>
    <name evidence="2" type="ORF">M1R53_02090</name>
</gene>
<evidence type="ECO:0000313" key="3">
    <source>
        <dbReference type="Proteomes" id="UP000831151"/>
    </source>
</evidence>
<dbReference type="AlphaFoldDB" id="A0A9E7IX52"/>
<dbReference type="RefSeq" id="WP_085840553.1">
    <property type="nucleotide sequence ID" value="NZ_CP096649.1"/>
</dbReference>
<dbReference type="KEGG" id="fms:M1R53_02090"/>
<keyword evidence="1" id="KW-0732">Signal</keyword>
<evidence type="ECO:0000313" key="2">
    <source>
        <dbReference type="EMBL" id="UQK59470.1"/>
    </source>
</evidence>
<keyword evidence="3" id="KW-1185">Reference proteome</keyword>
<dbReference type="Proteomes" id="UP000831151">
    <property type="component" value="Chromosome"/>
</dbReference>
<proteinExistence type="predicted"/>
<reference evidence="2" key="1">
    <citation type="submission" date="2022-04" db="EMBL/GenBank/DDBJ databases">
        <title>Complete genome sequences of Ezakiella coagulans and Fenollaria massiliensis.</title>
        <authorList>
            <person name="France M.T."/>
            <person name="Clifford J."/>
            <person name="Narina S."/>
            <person name="Rutt L."/>
            <person name="Ravel J."/>
        </authorList>
    </citation>
    <scope>NUCLEOTIDE SEQUENCE</scope>
    <source>
        <strain evidence="2">C0061C2</strain>
    </source>
</reference>
<dbReference type="InterPro" id="IPR025648">
    <property type="entry name" value="DUF4358"/>
</dbReference>
<evidence type="ECO:0000256" key="1">
    <source>
        <dbReference type="SAM" id="SignalP"/>
    </source>
</evidence>
<name>A0A9E7IX52_9FIRM</name>
<organism evidence="2 3">
    <name type="scientific">Fenollaria massiliensis</name>
    <dbReference type="NCBI Taxonomy" id="938288"/>
    <lineage>
        <taxon>Bacteria</taxon>
        <taxon>Bacillati</taxon>
        <taxon>Bacillota</taxon>
        <taxon>Clostridia</taxon>
        <taxon>Eubacteriales</taxon>
        <taxon>Fenollaria</taxon>
    </lineage>
</organism>
<feature type="signal peptide" evidence="1">
    <location>
        <begin position="1"/>
        <end position="21"/>
    </location>
</feature>
<sequence>MKKILIILSVALMIFMVGCSSKDVSLNDIKDKLKDTIDFSTFSKEEEDSYLKDTFDFDTEKIDSYEMYGPQTNLNTNAVLLLRLKNASDASEFKEKIDAYKENLIKIYKDYAPDQAKLVEDSVYEEHGKTIVLVISEKSEDVKKALAELYK</sequence>
<protein>
    <submittedName>
        <fullName evidence="2">DUF4358 domain-containing protein</fullName>
    </submittedName>
</protein>
<accession>A0A9E7IX52</accession>
<dbReference type="Pfam" id="PF14270">
    <property type="entry name" value="DUF4358"/>
    <property type="match status" value="1"/>
</dbReference>
<dbReference type="PROSITE" id="PS51257">
    <property type="entry name" value="PROKAR_LIPOPROTEIN"/>
    <property type="match status" value="1"/>
</dbReference>
<dbReference type="EMBL" id="CP096649">
    <property type="protein sequence ID" value="UQK59470.1"/>
    <property type="molecule type" value="Genomic_DNA"/>
</dbReference>
<feature type="chain" id="PRO_5038673547" evidence="1">
    <location>
        <begin position="22"/>
        <end position="151"/>
    </location>
</feature>